<name>A0A177UCG4_9BASI</name>
<evidence type="ECO:0000313" key="2">
    <source>
        <dbReference type="Proteomes" id="UP000077671"/>
    </source>
</evidence>
<reference evidence="1" key="2">
    <citation type="journal article" date="2019" name="IMA Fungus">
        <title>Genome sequencing and comparison of five Tilletia species to identify candidate genes for the detection of regulated species infecting wheat.</title>
        <authorList>
            <person name="Nguyen H.D.T."/>
            <person name="Sultana T."/>
            <person name="Kesanakurti P."/>
            <person name="Hambleton S."/>
        </authorList>
    </citation>
    <scope>NUCLEOTIDE SEQUENCE</scope>
    <source>
        <strain evidence="1">DAOMC 238032</strain>
    </source>
</reference>
<proteinExistence type="predicted"/>
<dbReference type="Proteomes" id="UP000077671">
    <property type="component" value="Unassembled WGS sequence"/>
</dbReference>
<dbReference type="EMBL" id="LWDD02000384">
    <property type="protein sequence ID" value="KAE8261302.1"/>
    <property type="molecule type" value="Genomic_DNA"/>
</dbReference>
<sequence>MEQHLVSLIKFLVIAVVMIIQLSDSVLSRSETVLMKTRSYSTEAAEIPPILHINSMMESHGQKEGGSREPLKARTASMSAGRVLDGKLAAHNDDKEVVFH</sequence>
<evidence type="ECO:0000313" key="1">
    <source>
        <dbReference type="EMBL" id="KAE8261302.1"/>
    </source>
</evidence>
<accession>A0A177UCG4</accession>
<protein>
    <submittedName>
        <fullName evidence="1">Uncharacterized protein</fullName>
    </submittedName>
</protein>
<reference evidence="1" key="1">
    <citation type="submission" date="2016-04" db="EMBL/GenBank/DDBJ databases">
        <authorList>
            <person name="Nguyen H.D."/>
            <person name="Kesanakurti P."/>
            <person name="Cullis J."/>
            <person name="Levesque C.A."/>
            <person name="Hambleton S."/>
        </authorList>
    </citation>
    <scope>NUCLEOTIDE SEQUENCE</scope>
    <source>
        <strain evidence="1">DAOMC 238032</strain>
    </source>
</reference>
<comment type="caution">
    <text evidence="1">The sequence shown here is derived from an EMBL/GenBank/DDBJ whole genome shotgun (WGS) entry which is preliminary data.</text>
</comment>
<organism evidence="1 2">
    <name type="scientific">Tilletia caries</name>
    <name type="common">wheat bunt fungus</name>
    <dbReference type="NCBI Taxonomy" id="13290"/>
    <lineage>
        <taxon>Eukaryota</taxon>
        <taxon>Fungi</taxon>
        <taxon>Dikarya</taxon>
        <taxon>Basidiomycota</taxon>
        <taxon>Ustilaginomycotina</taxon>
        <taxon>Exobasidiomycetes</taxon>
        <taxon>Tilletiales</taxon>
        <taxon>Tilletiaceae</taxon>
        <taxon>Tilletia</taxon>
    </lineage>
</organism>
<dbReference type="AlphaFoldDB" id="A0A177UCG4"/>
<gene>
    <name evidence="1" type="ORF">A4X03_0g3373</name>
</gene>